<organism evidence="1 2">
    <name type="scientific">Adineta steineri</name>
    <dbReference type="NCBI Taxonomy" id="433720"/>
    <lineage>
        <taxon>Eukaryota</taxon>
        <taxon>Metazoa</taxon>
        <taxon>Spiralia</taxon>
        <taxon>Gnathifera</taxon>
        <taxon>Rotifera</taxon>
        <taxon>Eurotatoria</taxon>
        <taxon>Bdelloidea</taxon>
        <taxon>Adinetida</taxon>
        <taxon>Adinetidae</taxon>
        <taxon>Adineta</taxon>
    </lineage>
</organism>
<proteinExistence type="predicted"/>
<sequence length="38" mass="4493">YILHDPSSLTCNHDRWIPFERPRCSIENHVQPNIVFTG</sequence>
<dbReference type="EMBL" id="CAJNOE010001279">
    <property type="protein sequence ID" value="CAF1408334.1"/>
    <property type="molecule type" value="Genomic_DNA"/>
</dbReference>
<accession>A0A815LT08</accession>
<reference evidence="1" key="1">
    <citation type="submission" date="2021-02" db="EMBL/GenBank/DDBJ databases">
        <authorList>
            <person name="Nowell W R."/>
        </authorList>
    </citation>
    <scope>NUCLEOTIDE SEQUENCE</scope>
</reference>
<protein>
    <submittedName>
        <fullName evidence="1">Uncharacterized protein</fullName>
    </submittedName>
</protein>
<dbReference type="AlphaFoldDB" id="A0A815LT08"/>
<evidence type="ECO:0000313" key="1">
    <source>
        <dbReference type="EMBL" id="CAF1408334.1"/>
    </source>
</evidence>
<feature type="non-terminal residue" evidence="1">
    <location>
        <position position="1"/>
    </location>
</feature>
<gene>
    <name evidence="1" type="ORF">IZO911_LOCUS39923</name>
</gene>
<dbReference type="Proteomes" id="UP000663860">
    <property type="component" value="Unassembled WGS sequence"/>
</dbReference>
<name>A0A815LT08_9BILA</name>
<comment type="caution">
    <text evidence="1">The sequence shown here is derived from an EMBL/GenBank/DDBJ whole genome shotgun (WGS) entry which is preliminary data.</text>
</comment>
<evidence type="ECO:0000313" key="2">
    <source>
        <dbReference type="Proteomes" id="UP000663860"/>
    </source>
</evidence>